<dbReference type="GO" id="GO:0006355">
    <property type="term" value="P:regulation of DNA-templated transcription"/>
    <property type="evidence" value="ECO:0007669"/>
    <property type="project" value="InterPro"/>
</dbReference>
<evidence type="ECO:0000256" key="4">
    <source>
        <dbReference type="ARBA" id="ARBA00022741"/>
    </source>
</evidence>
<dbReference type="InterPro" id="IPR029151">
    <property type="entry name" value="Sensor-like_sf"/>
</dbReference>
<feature type="transmembrane region" description="Helical" evidence="8">
    <location>
        <begin position="331"/>
        <end position="349"/>
    </location>
</feature>
<organism evidence="11 12">
    <name type="scientific">Sphaerochaeta pleomorpha (strain ATCC BAA-1885 / DSM 22778 / Grapes)</name>
    <dbReference type="NCBI Taxonomy" id="158190"/>
    <lineage>
        <taxon>Bacteria</taxon>
        <taxon>Pseudomonadati</taxon>
        <taxon>Spirochaetota</taxon>
        <taxon>Spirochaetia</taxon>
        <taxon>Spirochaetales</taxon>
        <taxon>Sphaerochaetaceae</taxon>
        <taxon>Sphaerochaeta</taxon>
    </lineage>
</organism>
<evidence type="ECO:0000256" key="1">
    <source>
        <dbReference type="ARBA" id="ARBA00004370"/>
    </source>
</evidence>
<sequence length="895" mass="101684">MTLKSRDVRWIISRICLFVLPFVCIFLWVYSFFVDSTRQQSVIRLVSEQEKGTIIISNLLESTFSQYLSDLQVVYNSDECTRFRQHQDEANRIELEQLFSRIASRKEYILQIRFIDSLGKETVRVNNYHGVPVAVRAENLQDKSSRDYVSILSSAPPEFVYISDMDLNIENGEIVVPVEPVLRMGLPVFKDAERIGMLVINFDAYHILSFFTAYQSSLLKNISFGLIDRNGSWIVKNNEYVFGFKFDTTEANNLYIQEPDLLKILADSEQALSKEIGNHIYSFRVIKPITQKGVQWYPGGDRLWTVVSYFDTGQLPTLDRNFLLSHPQIEWIIAMALLLLGSTAVIIYFQRHSDLQRMKVSSLISSYVNDGILVSDKDHHITFCNTVFENMTGFSQSDLMGKKTSLFQTECENLRQEASDTASRLVWTKNKEGNYFQSKKLKTVILDHKGKKEYFVDLFMLSNWSMCDHLGSESRACDFPYISARIQLGIPFYCIMLQLSNEAEFNSVFNNKEAHVFAALLPSRIHNSVRNTDPIAIFSAKSYFFLVPDCTEDAKVAEIVTKLLSDVSKPITVLDKTFTPVFHCGVALCDDTNTTEDALVRKTCIARSVLNDQKGKGFLLYNQAIHARFLRAKMILESLPKAFEQGELELYYQPQLAIATNRIVGAEALIRWNSPELGSVSPEEFIPLMEQSKLMEKLSQLVIHDAINFLVRLETTVPSLQDSFTISINLTAEDISRNSTIETIRASLRQYTIAPSRLSIELTEQIAVKNFLNVDSNLQKLQKMGVSIAIDDFGTGFSSLSYLLDLSVDTLKIDRSFINNYPDPDTITIIKAIVLLAKEIGITVLSEGVETEEQLQFLKSINCCQYQGFLFSKAVEESAFIALYLDSEASSHTVS</sequence>
<dbReference type="Proteomes" id="UP000005632">
    <property type="component" value="Chromosome"/>
</dbReference>
<dbReference type="PROSITE" id="PS50883">
    <property type="entry name" value="EAL"/>
    <property type="match status" value="1"/>
</dbReference>
<dbReference type="eggNOG" id="COG2200">
    <property type="taxonomic scope" value="Bacteria"/>
</dbReference>
<feature type="domain" description="EAL" evidence="10">
    <location>
        <begin position="632"/>
        <end position="888"/>
    </location>
</feature>
<dbReference type="Gene3D" id="3.30.70.270">
    <property type="match status" value="1"/>
</dbReference>
<dbReference type="SMART" id="SM00052">
    <property type="entry name" value="EAL"/>
    <property type="match status" value="1"/>
</dbReference>
<dbReference type="OrthoDB" id="366324at2"/>
<proteinExistence type="predicted"/>
<dbReference type="GO" id="GO:0071111">
    <property type="term" value="F:cyclic-guanylate-specific phosphodiesterase activity"/>
    <property type="evidence" value="ECO:0007669"/>
    <property type="project" value="InterPro"/>
</dbReference>
<dbReference type="CDD" id="cd01948">
    <property type="entry name" value="EAL"/>
    <property type="match status" value="1"/>
</dbReference>
<dbReference type="InterPro" id="IPR029787">
    <property type="entry name" value="Nucleotide_cyclase"/>
</dbReference>
<dbReference type="AlphaFoldDB" id="G8QQT5"/>
<evidence type="ECO:0000259" key="10">
    <source>
        <dbReference type="PROSITE" id="PS50883"/>
    </source>
</evidence>
<dbReference type="InterPro" id="IPR048760">
    <property type="entry name" value="VP0354-like_sensor_dom"/>
</dbReference>
<dbReference type="Gene3D" id="3.30.450.20">
    <property type="entry name" value="PAS domain"/>
    <property type="match status" value="2"/>
</dbReference>
<keyword evidence="6" id="KW-0067">ATP-binding</keyword>
<evidence type="ECO:0000256" key="6">
    <source>
        <dbReference type="ARBA" id="ARBA00022840"/>
    </source>
</evidence>
<dbReference type="Pfam" id="PF00989">
    <property type="entry name" value="PAS"/>
    <property type="match status" value="1"/>
</dbReference>
<dbReference type="InterPro" id="IPR000014">
    <property type="entry name" value="PAS"/>
</dbReference>
<dbReference type="SUPFAM" id="SSF103190">
    <property type="entry name" value="Sensory domain-like"/>
    <property type="match status" value="1"/>
</dbReference>
<protein>
    <submittedName>
        <fullName evidence="11">PAS domain S-box</fullName>
    </submittedName>
</protein>
<dbReference type="InterPro" id="IPR035965">
    <property type="entry name" value="PAS-like_dom_sf"/>
</dbReference>
<dbReference type="GO" id="GO:0005524">
    <property type="term" value="F:ATP binding"/>
    <property type="evidence" value="ECO:0007669"/>
    <property type="project" value="UniProtKB-KW"/>
</dbReference>
<keyword evidence="12" id="KW-1185">Reference proteome</keyword>
<dbReference type="PROSITE" id="PS50112">
    <property type="entry name" value="PAS"/>
    <property type="match status" value="1"/>
</dbReference>
<dbReference type="Gene3D" id="3.20.20.450">
    <property type="entry name" value="EAL domain"/>
    <property type="match status" value="1"/>
</dbReference>
<dbReference type="SUPFAM" id="SSF55785">
    <property type="entry name" value="PYP-like sensor domain (PAS domain)"/>
    <property type="match status" value="1"/>
</dbReference>
<dbReference type="Pfam" id="PF21623">
    <property type="entry name" value="HK_sensor_dom_bact"/>
    <property type="match status" value="1"/>
</dbReference>
<dbReference type="CDD" id="cd00130">
    <property type="entry name" value="PAS"/>
    <property type="match status" value="1"/>
</dbReference>
<comment type="subcellular location">
    <subcellularLocation>
        <location evidence="1">Membrane</location>
    </subcellularLocation>
</comment>
<accession>G8QQT5</accession>
<dbReference type="GO" id="GO:0016020">
    <property type="term" value="C:membrane"/>
    <property type="evidence" value="ECO:0007669"/>
    <property type="project" value="UniProtKB-SubCell"/>
</dbReference>
<evidence type="ECO:0000256" key="5">
    <source>
        <dbReference type="ARBA" id="ARBA00022777"/>
    </source>
</evidence>
<name>G8QQT5_SPHPG</name>
<dbReference type="Pfam" id="PF00563">
    <property type="entry name" value="EAL"/>
    <property type="match status" value="1"/>
</dbReference>
<dbReference type="GO" id="GO:0016301">
    <property type="term" value="F:kinase activity"/>
    <property type="evidence" value="ECO:0007669"/>
    <property type="project" value="UniProtKB-KW"/>
</dbReference>
<feature type="domain" description="PAS" evidence="9">
    <location>
        <begin position="356"/>
        <end position="410"/>
    </location>
</feature>
<evidence type="ECO:0000313" key="11">
    <source>
        <dbReference type="EMBL" id="AEV28716.1"/>
    </source>
</evidence>
<dbReference type="SUPFAM" id="SSF55073">
    <property type="entry name" value="Nucleotide cyclase"/>
    <property type="match status" value="1"/>
</dbReference>
<keyword evidence="8" id="KW-1133">Transmembrane helix</keyword>
<feature type="transmembrane region" description="Helical" evidence="8">
    <location>
        <begin position="12"/>
        <end position="33"/>
    </location>
</feature>
<evidence type="ECO:0000256" key="8">
    <source>
        <dbReference type="SAM" id="Phobius"/>
    </source>
</evidence>
<dbReference type="PANTHER" id="PTHR33121:SF70">
    <property type="entry name" value="SIGNALING PROTEIN YKOW"/>
    <property type="match status" value="1"/>
</dbReference>
<evidence type="ECO:0000313" key="12">
    <source>
        <dbReference type="Proteomes" id="UP000005632"/>
    </source>
</evidence>
<reference evidence="11 12" key="1">
    <citation type="submission" date="2011-11" db="EMBL/GenBank/DDBJ databases">
        <title>Complete sequence of Spirochaeta sp. grapes.</title>
        <authorList>
            <consortium name="US DOE Joint Genome Institute"/>
            <person name="Lucas S."/>
            <person name="Han J."/>
            <person name="Lapidus A."/>
            <person name="Cheng J.-F."/>
            <person name="Goodwin L."/>
            <person name="Pitluck S."/>
            <person name="Peters L."/>
            <person name="Ovchinnikova G."/>
            <person name="Munk A.C."/>
            <person name="Detter J.C."/>
            <person name="Han C."/>
            <person name="Tapia R."/>
            <person name="Land M."/>
            <person name="Hauser L."/>
            <person name="Kyrpides N."/>
            <person name="Ivanova N."/>
            <person name="Pagani I."/>
            <person name="Ritalahtilisa K."/>
            <person name="Loeffler F."/>
            <person name="Woyke T."/>
        </authorList>
    </citation>
    <scope>NUCLEOTIDE SEQUENCE [LARGE SCALE GENOMIC DNA]</scope>
    <source>
        <strain evidence="12">ATCC BAA-1885 / DSM 22778 / Grapes</strain>
    </source>
</reference>
<keyword evidence="7" id="KW-0902">Two-component regulatory system</keyword>
<evidence type="ECO:0000256" key="3">
    <source>
        <dbReference type="ARBA" id="ARBA00022679"/>
    </source>
</evidence>
<keyword evidence="8" id="KW-0472">Membrane</keyword>
<dbReference type="EMBL" id="CP003155">
    <property type="protein sequence ID" value="AEV28716.1"/>
    <property type="molecule type" value="Genomic_DNA"/>
</dbReference>
<evidence type="ECO:0000256" key="2">
    <source>
        <dbReference type="ARBA" id="ARBA00022553"/>
    </source>
</evidence>
<gene>
    <name evidence="11" type="ordered locus">SpiGrapes_0890</name>
</gene>
<dbReference type="RefSeq" id="WP_014269565.1">
    <property type="nucleotide sequence ID" value="NC_016633.1"/>
</dbReference>
<keyword evidence="3" id="KW-0808">Transferase</keyword>
<dbReference type="InterPro" id="IPR013767">
    <property type="entry name" value="PAS_fold"/>
</dbReference>
<keyword evidence="4" id="KW-0547">Nucleotide-binding</keyword>
<keyword evidence="8" id="KW-0812">Transmembrane</keyword>
<dbReference type="KEGG" id="sgp:SpiGrapes_0890"/>
<dbReference type="InterPro" id="IPR035919">
    <property type="entry name" value="EAL_sf"/>
</dbReference>
<evidence type="ECO:0000259" key="9">
    <source>
        <dbReference type="PROSITE" id="PS50112"/>
    </source>
</evidence>
<keyword evidence="2" id="KW-0597">Phosphoprotein</keyword>
<keyword evidence="5" id="KW-0418">Kinase</keyword>
<dbReference type="InterPro" id="IPR050706">
    <property type="entry name" value="Cyclic-di-GMP_PDE-like"/>
</dbReference>
<dbReference type="InterPro" id="IPR001633">
    <property type="entry name" value="EAL_dom"/>
</dbReference>
<dbReference type="InterPro" id="IPR043128">
    <property type="entry name" value="Rev_trsase/Diguanyl_cyclase"/>
</dbReference>
<dbReference type="STRING" id="158190.SpiGrapes_0890"/>
<dbReference type="SMART" id="SM00091">
    <property type="entry name" value="PAS"/>
    <property type="match status" value="1"/>
</dbReference>
<dbReference type="HOGENOM" id="CLU_000445_70_44_12"/>
<dbReference type="NCBIfam" id="TIGR00229">
    <property type="entry name" value="sensory_box"/>
    <property type="match status" value="1"/>
</dbReference>
<dbReference type="GO" id="GO:0000160">
    <property type="term" value="P:phosphorelay signal transduction system"/>
    <property type="evidence" value="ECO:0007669"/>
    <property type="project" value="UniProtKB-KW"/>
</dbReference>
<dbReference type="SUPFAM" id="SSF141868">
    <property type="entry name" value="EAL domain-like"/>
    <property type="match status" value="1"/>
</dbReference>
<dbReference type="PANTHER" id="PTHR33121">
    <property type="entry name" value="CYCLIC DI-GMP PHOSPHODIESTERASE PDEF"/>
    <property type="match status" value="1"/>
</dbReference>
<evidence type="ECO:0000256" key="7">
    <source>
        <dbReference type="ARBA" id="ARBA00023012"/>
    </source>
</evidence>